<dbReference type="EMBL" id="VSSQ01069376">
    <property type="protein sequence ID" value="MPN21400.1"/>
    <property type="molecule type" value="Genomic_DNA"/>
</dbReference>
<accession>A0A645G635</accession>
<proteinExistence type="predicted"/>
<feature type="compositionally biased region" description="Basic and acidic residues" evidence="1">
    <location>
        <begin position="1"/>
        <end position="15"/>
    </location>
</feature>
<comment type="caution">
    <text evidence="2">The sequence shown here is derived from an EMBL/GenBank/DDBJ whole genome shotgun (WGS) entry which is preliminary data.</text>
</comment>
<evidence type="ECO:0000256" key="1">
    <source>
        <dbReference type="SAM" id="MobiDB-lite"/>
    </source>
</evidence>
<reference evidence="2" key="1">
    <citation type="submission" date="2019-08" db="EMBL/GenBank/DDBJ databases">
        <authorList>
            <person name="Kucharzyk K."/>
            <person name="Murdoch R.W."/>
            <person name="Higgins S."/>
            <person name="Loffler F."/>
        </authorList>
    </citation>
    <scope>NUCLEOTIDE SEQUENCE</scope>
</reference>
<feature type="region of interest" description="Disordered" evidence="1">
    <location>
        <begin position="1"/>
        <end position="24"/>
    </location>
</feature>
<dbReference type="AlphaFoldDB" id="A0A645G635"/>
<organism evidence="2">
    <name type="scientific">bioreactor metagenome</name>
    <dbReference type="NCBI Taxonomy" id="1076179"/>
    <lineage>
        <taxon>unclassified sequences</taxon>
        <taxon>metagenomes</taxon>
        <taxon>ecological metagenomes</taxon>
    </lineage>
</organism>
<gene>
    <name evidence="2" type="ORF">SDC9_168779</name>
</gene>
<name>A0A645G635_9ZZZZ</name>
<evidence type="ECO:0000313" key="2">
    <source>
        <dbReference type="EMBL" id="MPN21400.1"/>
    </source>
</evidence>
<sequence>MREEVDGIKAQDGSHPKKRTNAQTQVRRNLANDARHGMMRAEFEQNGRNERLRGEQTEPRGGDCLQRVLEKGGERRLRGGGLRIHRQHADGFQQSQIAAVEVAAAAVAGCVAKSHADRAARFITRHLQALGVHGVFLAAVLFTHPFGAVGEVAIDAFPLCDLFNDFKKILRVAERNAIVLYAVLLEFHCKGEGGGE</sequence>
<protein>
    <submittedName>
        <fullName evidence="2">Uncharacterized protein</fullName>
    </submittedName>
</protein>